<dbReference type="InterPro" id="IPR039498">
    <property type="entry name" value="NTP_transf_5"/>
</dbReference>
<evidence type="ECO:0000313" key="2">
    <source>
        <dbReference type="Proteomes" id="UP000568664"/>
    </source>
</evidence>
<dbReference type="GO" id="GO:0016740">
    <property type="term" value="F:transferase activity"/>
    <property type="evidence" value="ECO:0007669"/>
    <property type="project" value="UniProtKB-KW"/>
</dbReference>
<dbReference type="EMBL" id="JABBXH010000001">
    <property type="protein sequence ID" value="NMP30548.1"/>
    <property type="molecule type" value="Genomic_DNA"/>
</dbReference>
<evidence type="ECO:0000313" key="1">
    <source>
        <dbReference type="EMBL" id="NMP30548.1"/>
    </source>
</evidence>
<sequence>MSFDGIAIVELLRKPKVVNTWQDSDWEALIEQAYHTGLLARIYFILKDTGLLNNIPCYLSWHFTSAWKLFLAHNQDVQSEVERINGVLNSTGIKPTYLKGTAYLLEGLTCSKGRIFADVDVFVHGSELSQAENILKWQGWTVKELDAHDQHYYRNWMHELPPMVNSKTGLTLDLHHNLLPIVSRVKLDSELLLANLNEGENSNTLSAEDKILHSAIHLLLDGEFNHGFRDLHDIYLLIVENQLQHEEFISQLIARAIELNFEFILYHCLRLQQDIFLLKVDDDILNMLIKNKFSKMKANFIVSLFKAVLSPLPLKGRYNSISLFTLFIRSHWLKMPLHILVPHLVYKGFIAPLKKKEE</sequence>
<reference evidence="1 2" key="1">
    <citation type="submission" date="2020-04" db="EMBL/GenBank/DDBJ databases">
        <title>Thalassotalea sp. M1531, isolated from the surface of marine red alga.</title>
        <authorList>
            <person name="Pang L."/>
            <person name="Lu D.-C."/>
        </authorList>
    </citation>
    <scope>NUCLEOTIDE SEQUENCE [LARGE SCALE GENOMIC DNA]</scope>
    <source>
        <strain evidence="1 2">M1531</strain>
    </source>
</reference>
<organism evidence="1 2">
    <name type="scientific">Thalassotalea algicola</name>
    <dbReference type="NCBI Taxonomy" id="2716224"/>
    <lineage>
        <taxon>Bacteria</taxon>
        <taxon>Pseudomonadati</taxon>
        <taxon>Pseudomonadota</taxon>
        <taxon>Gammaproteobacteria</taxon>
        <taxon>Alteromonadales</taxon>
        <taxon>Colwelliaceae</taxon>
        <taxon>Thalassotalea</taxon>
    </lineage>
</organism>
<dbReference type="Proteomes" id="UP000568664">
    <property type="component" value="Unassembled WGS sequence"/>
</dbReference>
<proteinExistence type="predicted"/>
<gene>
    <name evidence="1" type="ORF">HII17_03135</name>
</gene>
<comment type="caution">
    <text evidence="1">The sequence shown here is derived from an EMBL/GenBank/DDBJ whole genome shotgun (WGS) entry which is preliminary data.</text>
</comment>
<name>A0A7Y0LAC5_9GAMM</name>
<accession>A0A7Y0LAC5</accession>
<protein>
    <submittedName>
        <fullName evidence="1">Nucleotidyltransferase family protein</fullName>
    </submittedName>
</protein>
<dbReference type="AlphaFoldDB" id="A0A7Y0LAC5"/>
<keyword evidence="1" id="KW-0808">Transferase</keyword>
<keyword evidence="2" id="KW-1185">Reference proteome</keyword>
<dbReference type="RefSeq" id="WP_169073845.1">
    <property type="nucleotide sequence ID" value="NZ_JABBXH010000001.1"/>
</dbReference>
<dbReference type="Pfam" id="PF14907">
    <property type="entry name" value="NTP_transf_5"/>
    <property type="match status" value="1"/>
</dbReference>